<proteinExistence type="predicted"/>
<feature type="region of interest" description="Disordered" evidence="1">
    <location>
        <begin position="1"/>
        <end position="75"/>
    </location>
</feature>
<accession>A0A3M7RLL4</accession>
<gene>
    <name evidence="3" type="ORF">BpHYR1_047931</name>
</gene>
<evidence type="ECO:0000313" key="3">
    <source>
        <dbReference type="EMBL" id="RNA24198.1"/>
    </source>
</evidence>
<organism evidence="3 4">
    <name type="scientific">Brachionus plicatilis</name>
    <name type="common">Marine rotifer</name>
    <name type="synonym">Brachionus muelleri</name>
    <dbReference type="NCBI Taxonomy" id="10195"/>
    <lineage>
        <taxon>Eukaryota</taxon>
        <taxon>Metazoa</taxon>
        <taxon>Spiralia</taxon>
        <taxon>Gnathifera</taxon>
        <taxon>Rotifera</taxon>
        <taxon>Eurotatoria</taxon>
        <taxon>Monogononta</taxon>
        <taxon>Pseudotrocha</taxon>
        <taxon>Ploima</taxon>
        <taxon>Brachionidae</taxon>
        <taxon>Brachionus</taxon>
    </lineage>
</organism>
<evidence type="ECO:0000256" key="1">
    <source>
        <dbReference type="SAM" id="MobiDB-lite"/>
    </source>
</evidence>
<feature type="compositionally biased region" description="Polar residues" evidence="1">
    <location>
        <begin position="18"/>
        <end position="38"/>
    </location>
</feature>
<keyword evidence="2" id="KW-0812">Transmembrane</keyword>
<comment type="caution">
    <text evidence="3">The sequence shown here is derived from an EMBL/GenBank/DDBJ whole genome shotgun (WGS) entry which is preliminary data.</text>
</comment>
<dbReference type="EMBL" id="REGN01003158">
    <property type="protein sequence ID" value="RNA24198.1"/>
    <property type="molecule type" value="Genomic_DNA"/>
</dbReference>
<feature type="compositionally biased region" description="Acidic residues" evidence="1">
    <location>
        <begin position="52"/>
        <end position="69"/>
    </location>
</feature>
<reference evidence="3 4" key="1">
    <citation type="journal article" date="2018" name="Sci. Rep.">
        <title>Genomic signatures of local adaptation to the degree of environmental predictability in rotifers.</title>
        <authorList>
            <person name="Franch-Gras L."/>
            <person name="Hahn C."/>
            <person name="Garcia-Roger E.M."/>
            <person name="Carmona M.J."/>
            <person name="Serra M."/>
            <person name="Gomez A."/>
        </authorList>
    </citation>
    <scope>NUCLEOTIDE SEQUENCE [LARGE SCALE GENOMIC DNA]</scope>
    <source>
        <strain evidence="3">HYR1</strain>
    </source>
</reference>
<keyword evidence="2" id="KW-0472">Membrane</keyword>
<keyword evidence="2" id="KW-1133">Transmembrane helix</keyword>
<feature type="transmembrane region" description="Helical" evidence="2">
    <location>
        <begin position="268"/>
        <end position="288"/>
    </location>
</feature>
<evidence type="ECO:0000256" key="2">
    <source>
        <dbReference type="SAM" id="Phobius"/>
    </source>
</evidence>
<keyword evidence="4" id="KW-1185">Reference proteome</keyword>
<dbReference type="AlphaFoldDB" id="A0A3M7RLL4"/>
<sequence length="289" mass="32806">MEDNRDRFIDINIDSDVEPSTTHTDQNNNQKTKSSIKSEQIKLDLSNLRMDSEEDEETVEEVESEEDLDTNGKLMNTSGSCLSEFGSKSLMNSSALSVSQSPKLSLDESEIAESSPLPWDDLGNIDQDELLEEIERTLSETRKMSIFRSSSACLPRTPKIKPQQKSLSTKTSVDSSIRNESLVEGLLGDIYDRFNVTLKDNMDSDVFTEMSFSSYRYSGIDSNADHESECRKSFKMPRSTLQNLELNELKSLRDELNGKINQIFYSKFCCLLFKVCGTFFMIFSFIVVN</sequence>
<name>A0A3M7RLL4_BRAPC</name>
<evidence type="ECO:0000313" key="4">
    <source>
        <dbReference type="Proteomes" id="UP000276133"/>
    </source>
</evidence>
<dbReference type="Proteomes" id="UP000276133">
    <property type="component" value="Unassembled WGS sequence"/>
</dbReference>
<protein>
    <submittedName>
        <fullName evidence="3">TBC1 domain family member 30-like isoform X1</fullName>
    </submittedName>
</protein>